<dbReference type="InterPro" id="IPR017871">
    <property type="entry name" value="ABC_transporter-like_CS"/>
</dbReference>
<gene>
    <name evidence="6" type="ORF">HXX08_05840</name>
    <name evidence="7" type="ORF">OZ401_000515</name>
</gene>
<dbReference type="InterPro" id="IPR032781">
    <property type="entry name" value="ABC_tran_Xtn"/>
</dbReference>
<evidence type="ECO:0000256" key="4">
    <source>
        <dbReference type="SAM" id="MobiDB-lite"/>
    </source>
</evidence>
<evidence type="ECO:0000313" key="6">
    <source>
        <dbReference type="EMBL" id="NWJ45384.1"/>
    </source>
</evidence>
<dbReference type="InterPro" id="IPR003439">
    <property type="entry name" value="ABC_transporter-like_ATP-bd"/>
</dbReference>
<keyword evidence="1" id="KW-0677">Repeat</keyword>
<feature type="region of interest" description="Disordered" evidence="4">
    <location>
        <begin position="546"/>
        <end position="574"/>
    </location>
</feature>
<evidence type="ECO:0000256" key="1">
    <source>
        <dbReference type="ARBA" id="ARBA00022737"/>
    </source>
</evidence>
<dbReference type="Pfam" id="PF12848">
    <property type="entry name" value="ABC_tran_Xtn"/>
    <property type="match status" value="1"/>
</dbReference>
<dbReference type="EMBL" id="CP128399">
    <property type="protein sequence ID" value="WJW67256.1"/>
    <property type="molecule type" value="Genomic_DNA"/>
</dbReference>
<dbReference type="Proteomes" id="UP001431572">
    <property type="component" value="Chromosome 1"/>
</dbReference>
<evidence type="ECO:0000256" key="3">
    <source>
        <dbReference type="ARBA" id="ARBA00022840"/>
    </source>
</evidence>
<feature type="domain" description="ABC transporter" evidence="5">
    <location>
        <begin position="321"/>
        <end position="544"/>
    </location>
</feature>
<dbReference type="RefSeq" id="WP_341469155.1">
    <property type="nucleotide sequence ID" value="NZ_CP128399.1"/>
</dbReference>
<dbReference type="SMART" id="SM00382">
    <property type="entry name" value="AAA"/>
    <property type="match status" value="2"/>
</dbReference>
<organism evidence="6 8">
    <name type="scientific">Candidatus Chlorohelix allophototropha</name>
    <dbReference type="NCBI Taxonomy" id="3003348"/>
    <lineage>
        <taxon>Bacteria</taxon>
        <taxon>Bacillati</taxon>
        <taxon>Chloroflexota</taxon>
        <taxon>Chloroflexia</taxon>
        <taxon>Candidatus Chloroheliales</taxon>
        <taxon>Candidatus Chloroheliaceae</taxon>
        <taxon>Candidatus Chlorohelix</taxon>
    </lineage>
</organism>
<dbReference type="CDD" id="cd03221">
    <property type="entry name" value="ABCF_EF-3"/>
    <property type="match status" value="2"/>
</dbReference>
<dbReference type="Pfam" id="PF16326">
    <property type="entry name" value="ABC_tran_CTD"/>
    <property type="match status" value="1"/>
</dbReference>
<evidence type="ECO:0000259" key="5">
    <source>
        <dbReference type="PROSITE" id="PS50893"/>
    </source>
</evidence>
<dbReference type="GO" id="GO:0003677">
    <property type="term" value="F:DNA binding"/>
    <property type="evidence" value="ECO:0007669"/>
    <property type="project" value="InterPro"/>
</dbReference>
<evidence type="ECO:0000256" key="2">
    <source>
        <dbReference type="ARBA" id="ARBA00022741"/>
    </source>
</evidence>
<dbReference type="Pfam" id="PF00005">
    <property type="entry name" value="ABC_tran"/>
    <property type="match status" value="2"/>
</dbReference>
<dbReference type="InterPro" id="IPR003593">
    <property type="entry name" value="AAA+_ATPase"/>
</dbReference>
<evidence type="ECO:0000313" key="8">
    <source>
        <dbReference type="Proteomes" id="UP000521676"/>
    </source>
</evidence>
<dbReference type="EMBL" id="JACATZ010000001">
    <property type="protein sequence ID" value="NWJ45384.1"/>
    <property type="molecule type" value="Genomic_DNA"/>
</dbReference>
<reference evidence="7" key="2">
    <citation type="journal article" date="2024" name="Nature">
        <title>Anoxygenic phototroph of the Chloroflexota uses a type I reaction centre.</title>
        <authorList>
            <person name="Tsuji J.M."/>
            <person name="Shaw N.A."/>
            <person name="Nagashima S."/>
            <person name="Venkiteswaran J.J."/>
            <person name="Schiff S.L."/>
            <person name="Watanabe T."/>
            <person name="Fukui M."/>
            <person name="Hanada S."/>
            <person name="Tank M."/>
            <person name="Neufeld J.D."/>
        </authorList>
    </citation>
    <scope>NUCLEOTIDE SEQUENCE</scope>
    <source>
        <strain evidence="7">L227-S17</strain>
    </source>
</reference>
<keyword evidence="3 6" id="KW-0067">ATP-binding</keyword>
<name>A0A8T7LTN2_9CHLR</name>
<sequence>MSVLNAYKLSKSYNIYPVFKDVTFQVNEGEKVALVGVNGAGKSTLLHIIAGQESADSGEIVTRRGFRIAYLPQEATFESEKTLYAEMLESFDSLRADQLEIASLEEQMTASTEHSGEQWEVLLERYGELTHRFEMGGGYDYEVQIEQVLTGLNFPRPMWQQAATRFSGGQKTRAALAKALLSTPDLLLLDEPTNHLDLKTLEWLENFLSSWNGTLIVISHDRYFLDRVVTRVLDLSFGVVEDYPGNYSKYLSLRADRIERRVAEYEAQQEHIAKTEDFIRRYKAGQRYRQARGRQKQLDRLARLARPKERDKLHIALQTELRSGRLVMATEELEIGYRDKQGAHSLFKAPDLEVQRAERIAIIGSNGSGKTTFLKNIMGETTPLNGLVELGTNVRVGYYAQSHEGLNFKNTVLEEILWAAPMSEGEARNYLGRFLFSGDDVFKKVSSLSGGERSRVSLAKLTLTKANFLILDEPTNHLDINAREALEELLSEYNGTILFVSHDRYFIDALATQVWAIEEGELNSYLGNYSDFQEWKARKRAELENKREQPKVVKTVTPAQNGKSSSDKEERQRLRKVTELEESIAKLEKRLNEISEELTTASSRQDLEAISRLSKEYETASAELDRLFKEWGVLAG</sequence>
<proteinExistence type="predicted"/>
<dbReference type="GO" id="GO:0005524">
    <property type="term" value="F:ATP binding"/>
    <property type="evidence" value="ECO:0007669"/>
    <property type="project" value="UniProtKB-KW"/>
</dbReference>
<feature type="compositionally biased region" description="Basic and acidic residues" evidence="4">
    <location>
        <begin position="565"/>
        <end position="574"/>
    </location>
</feature>
<dbReference type="AlphaFoldDB" id="A0A8T7LTN2"/>
<dbReference type="Proteomes" id="UP000521676">
    <property type="component" value="Unassembled WGS sequence"/>
</dbReference>
<dbReference type="PROSITE" id="PS50893">
    <property type="entry name" value="ABC_TRANSPORTER_2"/>
    <property type="match status" value="2"/>
</dbReference>
<keyword evidence="9" id="KW-1185">Reference proteome</keyword>
<feature type="domain" description="ABC transporter" evidence="5">
    <location>
        <begin position="4"/>
        <end position="262"/>
    </location>
</feature>
<dbReference type="InterPro" id="IPR051309">
    <property type="entry name" value="ABCF_ATPase"/>
</dbReference>
<dbReference type="FunFam" id="3.40.50.300:FF:000309">
    <property type="entry name" value="ABC transporter ATP-binding protein"/>
    <property type="match status" value="1"/>
</dbReference>
<evidence type="ECO:0000313" key="9">
    <source>
        <dbReference type="Proteomes" id="UP001431572"/>
    </source>
</evidence>
<dbReference type="Gene3D" id="1.10.287.380">
    <property type="entry name" value="Valyl-tRNA synthetase, C-terminal domain"/>
    <property type="match status" value="1"/>
</dbReference>
<protein>
    <submittedName>
        <fullName evidence="6">ABC-F family ATP-binding cassette domain-containing protein</fullName>
    </submittedName>
</protein>
<dbReference type="InterPro" id="IPR027417">
    <property type="entry name" value="P-loop_NTPase"/>
</dbReference>
<accession>A0A8T7LTN2</accession>
<dbReference type="PANTHER" id="PTHR42855">
    <property type="entry name" value="ABC TRANSPORTER ATP-BINDING SUBUNIT"/>
    <property type="match status" value="1"/>
</dbReference>
<reference evidence="6 8" key="1">
    <citation type="submission" date="2020-06" db="EMBL/GenBank/DDBJ databases">
        <title>Anoxygenic phototrophic Chloroflexota member uses a Type I reaction center.</title>
        <authorList>
            <person name="Tsuji J.M."/>
            <person name="Shaw N.A."/>
            <person name="Nagashima S."/>
            <person name="Venkiteswaran J."/>
            <person name="Schiff S.L."/>
            <person name="Hanada S."/>
            <person name="Tank M."/>
            <person name="Neufeld J.D."/>
        </authorList>
    </citation>
    <scope>NUCLEOTIDE SEQUENCE [LARGE SCALE GENOMIC DNA]</scope>
    <source>
        <strain evidence="6">L227-S17</strain>
    </source>
</reference>
<dbReference type="FunFam" id="3.40.50.300:FF:000011">
    <property type="entry name" value="Putative ABC transporter ATP-binding component"/>
    <property type="match status" value="1"/>
</dbReference>
<dbReference type="InterPro" id="IPR032524">
    <property type="entry name" value="ABC_tran_C"/>
</dbReference>
<dbReference type="GO" id="GO:0016887">
    <property type="term" value="F:ATP hydrolysis activity"/>
    <property type="evidence" value="ECO:0007669"/>
    <property type="project" value="InterPro"/>
</dbReference>
<dbReference type="PANTHER" id="PTHR42855:SF2">
    <property type="entry name" value="DRUG RESISTANCE ABC TRANSPORTER,ATP-BINDING PROTEIN"/>
    <property type="match status" value="1"/>
</dbReference>
<dbReference type="PROSITE" id="PS00211">
    <property type="entry name" value="ABC_TRANSPORTER_1"/>
    <property type="match status" value="2"/>
</dbReference>
<keyword evidence="2" id="KW-0547">Nucleotide-binding</keyword>
<dbReference type="Gene3D" id="3.40.50.300">
    <property type="entry name" value="P-loop containing nucleotide triphosphate hydrolases"/>
    <property type="match status" value="2"/>
</dbReference>
<dbReference type="SUPFAM" id="SSF52540">
    <property type="entry name" value="P-loop containing nucleoside triphosphate hydrolases"/>
    <property type="match status" value="2"/>
</dbReference>
<dbReference type="InterPro" id="IPR037118">
    <property type="entry name" value="Val-tRNA_synth_C_sf"/>
</dbReference>
<evidence type="ECO:0000313" key="7">
    <source>
        <dbReference type="EMBL" id="WJW67256.1"/>
    </source>
</evidence>